<gene>
    <name evidence="2" type="ORF">K491DRAFT_690847</name>
</gene>
<dbReference type="PANTHER" id="PTHR24074">
    <property type="entry name" value="CO-CHAPERONE PROTEIN DJLA"/>
    <property type="match status" value="1"/>
</dbReference>
<sequence length="89" mass="10150">MNDDPEPLEPAERDYYADLGLDEYATREEIRRAHRRLALQHHPDKGGDPVNFRRVSHTLHAQGAALILRTGSKSLRIPLTLRLSRLDAV</sequence>
<name>A0A6A6TC85_9PLEO</name>
<dbReference type="PRINTS" id="PR00625">
    <property type="entry name" value="JDOMAIN"/>
</dbReference>
<protein>
    <recommendedName>
        <fullName evidence="1">J domain-containing protein</fullName>
    </recommendedName>
</protein>
<dbReference type="AlphaFoldDB" id="A0A6A6TC85"/>
<dbReference type="Gene3D" id="1.10.287.110">
    <property type="entry name" value="DnaJ domain"/>
    <property type="match status" value="1"/>
</dbReference>
<accession>A0A6A6TC85</accession>
<evidence type="ECO:0000313" key="3">
    <source>
        <dbReference type="Proteomes" id="UP000799324"/>
    </source>
</evidence>
<dbReference type="InterPro" id="IPR050817">
    <property type="entry name" value="DjlA_DnaK_co-chaperone"/>
</dbReference>
<dbReference type="CDD" id="cd06257">
    <property type="entry name" value="DnaJ"/>
    <property type="match status" value="1"/>
</dbReference>
<keyword evidence="3" id="KW-1185">Reference proteome</keyword>
<dbReference type="Pfam" id="PF00226">
    <property type="entry name" value="DnaJ"/>
    <property type="match status" value="1"/>
</dbReference>
<dbReference type="InterPro" id="IPR001623">
    <property type="entry name" value="DnaJ_domain"/>
</dbReference>
<reference evidence="2" key="1">
    <citation type="journal article" date="2020" name="Stud. Mycol.">
        <title>101 Dothideomycetes genomes: a test case for predicting lifestyles and emergence of pathogens.</title>
        <authorList>
            <person name="Haridas S."/>
            <person name="Albert R."/>
            <person name="Binder M."/>
            <person name="Bloem J."/>
            <person name="Labutti K."/>
            <person name="Salamov A."/>
            <person name="Andreopoulos B."/>
            <person name="Baker S."/>
            <person name="Barry K."/>
            <person name="Bills G."/>
            <person name="Bluhm B."/>
            <person name="Cannon C."/>
            <person name="Castanera R."/>
            <person name="Culley D."/>
            <person name="Daum C."/>
            <person name="Ezra D."/>
            <person name="Gonzalez J."/>
            <person name="Henrissat B."/>
            <person name="Kuo A."/>
            <person name="Liang C."/>
            <person name="Lipzen A."/>
            <person name="Lutzoni F."/>
            <person name="Magnuson J."/>
            <person name="Mondo S."/>
            <person name="Nolan M."/>
            <person name="Ohm R."/>
            <person name="Pangilinan J."/>
            <person name="Park H.-J."/>
            <person name="Ramirez L."/>
            <person name="Alfaro M."/>
            <person name="Sun H."/>
            <person name="Tritt A."/>
            <person name="Yoshinaga Y."/>
            <person name="Zwiers L.-H."/>
            <person name="Turgeon B."/>
            <person name="Goodwin S."/>
            <person name="Spatafora J."/>
            <person name="Crous P."/>
            <person name="Grigoriev I."/>
        </authorList>
    </citation>
    <scope>NUCLEOTIDE SEQUENCE</scope>
    <source>
        <strain evidence="2">CBS 122681</strain>
    </source>
</reference>
<feature type="domain" description="J" evidence="1">
    <location>
        <begin position="14"/>
        <end position="73"/>
    </location>
</feature>
<dbReference type="Proteomes" id="UP000799324">
    <property type="component" value="Unassembled WGS sequence"/>
</dbReference>
<dbReference type="SUPFAM" id="SSF46565">
    <property type="entry name" value="Chaperone J-domain"/>
    <property type="match status" value="1"/>
</dbReference>
<dbReference type="PROSITE" id="PS50076">
    <property type="entry name" value="DNAJ_2"/>
    <property type="match status" value="1"/>
</dbReference>
<dbReference type="SMART" id="SM00271">
    <property type="entry name" value="DnaJ"/>
    <property type="match status" value="1"/>
</dbReference>
<evidence type="ECO:0000313" key="2">
    <source>
        <dbReference type="EMBL" id="KAF2657599.1"/>
    </source>
</evidence>
<evidence type="ECO:0000259" key="1">
    <source>
        <dbReference type="PROSITE" id="PS50076"/>
    </source>
</evidence>
<organism evidence="2 3">
    <name type="scientific">Lophiostoma macrostomum CBS 122681</name>
    <dbReference type="NCBI Taxonomy" id="1314788"/>
    <lineage>
        <taxon>Eukaryota</taxon>
        <taxon>Fungi</taxon>
        <taxon>Dikarya</taxon>
        <taxon>Ascomycota</taxon>
        <taxon>Pezizomycotina</taxon>
        <taxon>Dothideomycetes</taxon>
        <taxon>Pleosporomycetidae</taxon>
        <taxon>Pleosporales</taxon>
        <taxon>Lophiostomataceae</taxon>
        <taxon>Lophiostoma</taxon>
    </lineage>
</organism>
<proteinExistence type="predicted"/>
<dbReference type="InterPro" id="IPR036869">
    <property type="entry name" value="J_dom_sf"/>
</dbReference>
<dbReference type="EMBL" id="MU004323">
    <property type="protein sequence ID" value="KAF2657599.1"/>
    <property type="molecule type" value="Genomic_DNA"/>
</dbReference>